<protein>
    <submittedName>
        <fullName evidence="1">Uncharacterized protein</fullName>
    </submittedName>
</protein>
<organism evidence="1 2">
    <name type="scientific">Punica granatum</name>
    <name type="common">Pomegranate</name>
    <dbReference type="NCBI Taxonomy" id="22663"/>
    <lineage>
        <taxon>Eukaryota</taxon>
        <taxon>Viridiplantae</taxon>
        <taxon>Streptophyta</taxon>
        <taxon>Embryophyta</taxon>
        <taxon>Tracheophyta</taxon>
        <taxon>Spermatophyta</taxon>
        <taxon>Magnoliopsida</taxon>
        <taxon>eudicotyledons</taxon>
        <taxon>Gunneridae</taxon>
        <taxon>Pentapetalae</taxon>
        <taxon>rosids</taxon>
        <taxon>malvids</taxon>
        <taxon>Myrtales</taxon>
        <taxon>Lythraceae</taxon>
        <taxon>Punica</taxon>
    </lineage>
</organism>
<dbReference type="Proteomes" id="UP000233551">
    <property type="component" value="Unassembled WGS sequence"/>
</dbReference>
<comment type="caution">
    <text evidence="1">The sequence shown here is derived from an EMBL/GenBank/DDBJ whole genome shotgun (WGS) entry which is preliminary data.</text>
</comment>
<keyword evidence="2" id="KW-1185">Reference proteome</keyword>
<accession>A0A2I0L085</accession>
<gene>
    <name evidence="1" type="ORF">CRG98_005474</name>
</gene>
<dbReference type="EMBL" id="PGOL01000223">
    <property type="protein sequence ID" value="PKI74145.1"/>
    <property type="molecule type" value="Genomic_DNA"/>
</dbReference>
<reference evidence="1 2" key="1">
    <citation type="submission" date="2017-11" db="EMBL/GenBank/DDBJ databases">
        <title>De-novo sequencing of pomegranate (Punica granatum L.) genome.</title>
        <authorList>
            <person name="Akparov Z."/>
            <person name="Amiraslanov A."/>
            <person name="Hajiyeva S."/>
            <person name="Abbasov M."/>
            <person name="Kaur K."/>
            <person name="Hamwieh A."/>
            <person name="Solovyev V."/>
            <person name="Salamov A."/>
            <person name="Braich B."/>
            <person name="Kosarev P."/>
            <person name="Mahmoud A."/>
            <person name="Hajiyev E."/>
            <person name="Babayeva S."/>
            <person name="Izzatullayeva V."/>
            <person name="Mammadov A."/>
            <person name="Mammadov A."/>
            <person name="Sharifova S."/>
            <person name="Ojaghi J."/>
            <person name="Eynullazada K."/>
            <person name="Bayramov B."/>
            <person name="Abdulazimova A."/>
            <person name="Shahmuradov I."/>
        </authorList>
    </citation>
    <scope>NUCLEOTIDE SEQUENCE [LARGE SCALE GENOMIC DNA]</scope>
    <source>
        <strain evidence="2">cv. AG2017</strain>
        <tissue evidence="1">Leaf</tissue>
    </source>
</reference>
<evidence type="ECO:0000313" key="1">
    <source>
        <dbReference type="EMBL" id="PKI74145.1"/>
    </source>
</evidence>
<proteinExistence type="predicted"/>
<evidence type="ECO:0000313" key="2">
    <source>
        <dbReference type="Proteomes" id="UP000233551"/>
    </source>
</evidence>
<name>A0A2I0L085_PUNGR</name>
<sequence length="298" mass="31580">MSPPPIPASIPPAYSGAPLAYLLPSTSTGTPSAHSGVPPLTLVYASSAPTTQAPPPAHDAACVVALKGNVTTLKSTVNQMAANMAELMALLKGLNRASSSSTSPLAHGLTVDPAPWVPPTHASESNVKASLAPTILQAPIPPYRVDPRFFSENDHHSHLQGAVRVDSITLGPNDYHSHLRGSVRGQEPLTLPQNSIESLRGDVRPDCAVRVDPITLGPNDHHSHLRGLVRSQEPLTLPQNSIGSLRGDVRPDLCQSGSVQFPVGSVKDIWVCARPKLPKPDLTKVQPEFLQSHPVSRN</sequence>
<dbReference type="AlphaFoldDB" id="A0A2I0L085"/>